<dbReference type="Pfam" id="PF12776">
    <property type="entry name" value="Myb_DNA-bind_3"/>
    <property type="match status" value="1"/>
</dbReference>
<dbReference type="PANTHER" id="PTHR48464:SF1">
    <property type="entry name" value="MYB_SANT-LIKE DOMAIN-CONTAINING PROTEIN"/>
    <property type="match status" value="1"/>
</dbReference>
<dbReference type="AlphaFoldDB" id="A0AAV8U8C8"/>
<protein>
    <recommendedName>
        <fullName evidence="1">Myb/SANT-like domain-containing protein</fullName>
    </recommendedName>
</protein>
<reference evidence="2 3" key="1">
    <citation type="submission" date="2021-09" db="EMBL/GenBank/DDBJ databases">
        <title>Genomic insights and catalytic innovation underlie evolution of tropane alkaloids biosynthesis.</title>
        <authorList>
            <person name="Wang Y.-J."/>
            <person name="Tian T."/>
            <person name="Huang J.-P."/>
            <person name="Huang S.-X."/>
        </authorList>
    </citation>
    <scope>NUCLEOTIDE SEQUENCE [LARGE SCALE GENOMIC DNA]</scope>
    <source>
        <strain evidence="2">KIB-2018</strain>
        <tissue evidence="2">Leaf</tissue>
    </source>
</reference>
<evidence type="ECO:0000313" key="2">
    <source>
        <dbReference type="EMBL" id="KAJ8898700.1"/>
    </source>
</evidence>
<dbReference type="Proteomes" id="UP001159364">
    <property type="component" value="Linkage Group LG08"/>
</dbReference>
<accession>A0AAV8U8C8</accession>
<dbReference type="EMBL" id="JAIWQS010000008">
    <property type="protein sequence ID" value="KAJ8898700.1"/>
    <property type="molecule type" value="Genomic_DNA"/>
</dbReference>
<feature type="domain" description="Myb/SANT-like" evidence="1">
    <location>
        <begin position="19"/>
        <end position="112"/>
    </location>
</feature>
<dbReference type="InterPro" id="IPR024752">
    <property type="entry name" value="Myb/SANT-like_dom"/>
</dbReference>
<proteinExistence type="predicted"/>
<evidence type="ECO:0000259" key="1">
    <source>
        <dbReference type="Pfam" id="PF12776"/>
    </source>
</evidence>
<dbReference type="PANTHER" id="PTHR48464">
    <property type="match status" value="1"/>
</dbReference>
<comment type="caution">
    <text evidence="2">The sequence shown here is derived from an EMBL/GenBank/DDBJ whole genome shotgun (WGS) entry which is preliminary data.</text>
</comment>
<name>A0AAV8U8C8_9ROSI</name>
<sequence length="145" mass="17144">MNSPSTIDSQSSQGTKRKWNYDEYVVLNSCMVDLHKARMYNTDTRFKAGYLNKLEKMVATKLPNSNLKIRSHIESRIKTLKKEWIIVYDMVRKDTSGFGWDTERKMVTVEDHRHKDAAQFRRKSFPFCNELIRIYGEDRATRNDA</sequence>
<organism evidence="2 3">
    <name type="scientific">Erythroxylum novogranatense</name>
    <dbReference type="NCBI Taxonomy" id="1862640"/>
    <lineage>
        <taxon>Eukaryota</taxon>
        <taxon>Viridiplantae</taxon>
        <taxon>Streptophyta</taxon>
        <taxon>Embryophyta</taxon>
        <taxon>Tracheophyta</taxon>
        <taxon>Spermatophyta</taxon>
        <taxon>Magnoliopsida</taxon>
        <taxon>eudicotyledons</taxon>
        <taxon>Gunneridae</taxon>
        <taxon>Pentapetalae</taxon>
        <taxon>rosids</taxon>
        <taxon>fabids</taxon>
        <taxon>Malpighiales</taxon>
        <taxon>Erythroxylaceae</taxon>
        <taxon>Erythroxylum</taxon>
    </lineage>
</organism>
<gene>
    <name evidence="2" type="ORF">K2173_004734</name>
</gene>
<keyword evidence="3" id="KW-1185">Reference proteome</keyword>
<evidence type="ECO:0000313" key="3">
    <source>
        <dbReference type="Proteomes" id="UP001159364"/>
    </source>
</evidence>